<dbReference type="RefSeq" id="WP_086535110.1">
    <property type="nucleotide sequence ID" value="NZ_JBLKRZ010000006.1"/>
</dbReference>
<dbReference type="PROSITE" id="PS50893">
    <property type="entry name" value="ABC_TRANSPORTER_2"/>
    <property type="match status" value="1"/>
</dbReference>
<keyword evidence="6" id="KW-1185">Reference proteome</keyword>
<accession>A0A243QB72</accession>
<sequence>MKLYDTVNDVDARHLTKDVVASVSGVTKRFDSGTRALDRVDLDVRTGDFVAVVGPSGCGKSTLLRMVAGLEKPTDGSVALATESVGFIFQEPTLLAWRSVRGNVEVCAEIARLPRGERRRRAQAAIDAVGLTGFESQLPRMLSGGMKMRASLARALTSEPELLLLDEPFGALDEMTRLDMQSELQRLYAERRFTAMFITHSVSEAVFLANRVIVMSARPGRIVADIAIDFAHPRHPDLRYDRRFTDHVAEISETLRGAR</sequence>
<gene>
    <name evidence="5" type="ORF">CA982_09565</name>
</gene>
<keyword evidence="3 5" id="KW-0067">ATP-binding</keyword>
<dbReference type="CDD" id="cd03293">
    <property type="entry name" value="ABC_NrtD_SsuB_transporters"/>
    <property type="match status" value="1"/>
</dbReference>
<organism evidence="5 6">
    <name type="scientific">Gordonia lacunae</name>
    <dbReference type="NCBI Taxonomy" id="417102"/>
    <lineage>
        <taxon>Bacteria</taxon>
        <taxon>Bacillati</taxon>
        <taxon>Actinomycetota</taxon>
        <taxon>Actinomycetes</taxon>
        <taxon>Mycobacteriales</taxon>
        <taxon>Gordoniaceae</taxon>
        <taxon>Gordonia</taxon>
    </lineage>
</organism>
<proteinExistence type="predicted"/>
<evidence type="ECO:0000256" key="2">
    <source>
        <dbReference type="ARBA" id="ARBA00022741"/>
    </source>
</evidence>
<dbReference type="GO" id="GO:0005524">
    <property type="term" value="F:ATP binding"/>
    <property type="evidence" value="ECO:0007669"/>
    <property type="project" value="UniProtKB-KW"/>
</dbReference>
<dbReference type="GO" id="GO:0016887">
    <property type="term" value="F:ATP hydrolysis activity"/>
    <property type="evidence" value="ECO:0007669"/>
    <property type="project" value="InterPro"/>
</dbReference>
<dbReference type="SMART" id="SM00382">
    <property type="entry name" value="AAA"/>
    <property type="match status" value="1"/>
</dbReference>
<dbReference type="PROSITE" id="PS00211">
    <property type="entry name" value="ABC_TRANSPORTER_1"/>
    <property type="match status" value="1"/>
</dbReference>
<dbReference type="InterPro" id="IPR003439">
    <property type="entry name" value="ABC_transporter-like_ATP-bd"/>
</dbReference>
<dbReference type="InterPro" id="IPR003593">
    <property type="entry name" value="AAA+_ATPase"/>
</dbReference>
<evidence type="ECO:0000256" key="1">
    <source>
        <dbReference type="ARBA" id="ARBA00022448"/>
    </source>
</evidence>
<protein>
    <submittedName>
        <fullName evidence="5">ABC transporter ATP-binding protein</fullName>
    </submittedName>
</protein>
<dbReference type="InterPro" id="IPR027417">
    <property type="entry name" value="P-loop_NTPase"/>
</dbReference>
<evidence type="ECO:0000259" key="4">
    <source>
        <dbReference type="PROSITE" id="PS50893"/>
    </source>
</evidence>
<comment type="caution">
    <text evidence="5">The sequence shown here is derived from an EMBL/GenBank/DDBJ whole genome shotgun (WGS) entry which is preliminary data.</text>
</comment>
<dbReference type="PANTHER" id="PTHR42788:SF13">
    <property type="entry name" value="ALIPHATIC SULFONATES IMPORT ATP-BINDING PROTEIN SSUB"/>
    <property type="match status" value="1"/>
</dbReference>
<evidence type="ECO:0000313" key="5">
    <source>
        <dbReference type="EMBL" id="OUC78974.1"/>
    </source>
</evidence>
<dbReference type="InterPro" id="IPR050166">
    <property type="entry name" value="ABC_transporter_ATP-bind"/>
</dbReference>
<dbReference type="InterPro" id="IPR017871">
    <property type="entry name" value="ABC_transporter-like_CS"/>
</dbReference>
<dbReference type="Proteomes" id="UP000194632">
    <property type="component" value="Unassembled WGS sequence"/>
</dbReference>
<feature type="domain" description="ABC transporter" evidence="4">
    <location>
        <begin position="21"/>
        <end position="242"/>
    </location>
</feature>
<dbReference type="AlphaFoldDB" id="A0A243QB72"/>
<evidence type="ECO:0000256" key="3">
    <source>
        <dbReference type="ARBA" id="ARBA00022840"/>
    </source>
</evidence>
<name>A0A243QB72_9ACTN</name>
<reference evidence="5 6" key="1">
    <citation type="submission" date="2017-05" db="EMBL/GenBank/DDBJ databases">
        <title>Biotechnological potential of actinobacteria isolated from South African environments.</title>
        <authorList>
            <person name="Le Roes-Hill M."/>
            <person name="Prins A."/>
            <person name="Durrell K.A."/>
        </authorList>
    </citation>
    <scope>NUCLEOTIDE SEQUENCE [LARGE SCALE GENOMIC DNA]</scope>
    <source>
        <strain evidence="5">BS2</strain>
    </source>
</reference>
<dbReference type="SUPFAM" id="SSF52540">
    <property type="entry name" value="P-loop containing nucleoside triphosphate hydrolases"/>
    <property type="match status" value="1"/>
</dbReference>
<dbReference type="Gene3D" id="3.40.50.300">
    <property type="entry name" value="P-loop containing nucleotide triphosphate hydrolases"/>
    <property type="match status" value="1"/>
</dbReference>
<dbReference type="PANTHER" id="PTHR42788">
    <property type="entry name" value="TAURINE IMPORT ATP-BINDING PROTEIN-RELATED"/>
    <property type="match status" value="1"/>
</dbReference>
<evidence type="ECO:0000313" key="6">
    <source>
        <dbReference type="Proteomes" id="UP000194632"/>
    </source>
</evidence>
<dbReference type="STRING" id="417102.CA982_09565"/>
<keyword evidence="1" id="KW-0813">Transport</keyword>
<dbReference type="OrthoDB" id="8773773at2"/>
<dbReference type="EMBL" id="NGFO01000009">
    <property type="protein sequence ID" value="OUC78974.1"/>
    <property type="molecule type" value="Genomic_DNA"/>
</dbReference>
<keyword evidence="2" id="KW-0547">Nucleotide-binding</keyword>
<dbReference type="Pfam" id="PF00005">
    <property type="entry name" value="ABC_tran"/>
    <property type="match status" value="1"/>
</dbReference>